<evidence type="ECO:0000256" key="5">
    <source>
        <dbReference type="ARBA" id="ARBA00022792"/>
    </source>
</evidence>
<dbReference type="InterPro" id="IPR008387">
    <property type="entry name" value="ATP_synth_f6_mt"/>
</dbReference>
<dbReference type="PANTHER" id="PTHR12441:SF10">
    <property type="entry name" value="ATP SYNTHASE-COUPLING FACTOR 6, MITOCHONDRIAL"/>
    <property type="match status" value="1"/>
</dbReference>
<dbReference type="EMBL" id="VTPC01091319">
    <property type="protein sequence ID" value="KAF2878624.1"/>
    <property type="molecule type" value="Genomic_DNA"/>
</dbReference>
<protein>
    <recommendedName>
        <fullName evidence="9">ATP synthase-coupling factor 6, mitochondrial</fullName>
        <shortName evidence="9">ATPase subunit F6</shortName>
    </recommendedName>
</protein>
<dbReference type="InterPro" id="IPR036204">
    <property type="entry name" value="ATP_synth_f6_sf_mt"/>
</dbReference>
<keyword evidence="5 9" id="KW-0999">Mitochondrion inner membrane</keyword>
<dbReference type="PIRSF" id="PIRSF002455">
    <property type="entry name" value="ATP_synthase_coupling_factor_6"/>
    <property type="match status" value="1"/>
</dbReference>
<dbReference type="Gene3D" id="1.10.246.110">
    <property type="entry name" value="Mitochondrial ATP synthase-coupling factor 6"/>
    <property type="match status" value="1"/>
</dbReference>
<dbReference type="SUPFAM" id="SSF111357">
    <property type="entry name" value="Mitochondrial ATP synthase coupling factor 6"/>
    <property type="match status" value="1"/>
</dbReference>
<dbReference type="GO" id="GO:0015986">
    <property type="term" value="P:proton motive force-driven ATP synthesis"/>
    <property type="evidence" value="ECO:0007669"/>
    <property type="project" value="InterPro"/>
</dbReference>
<organism evidence="10 11">
    <name type="scientific">Ignelater luminosus</name>
    <name type="common">Cucubano</name>
    <name type="synonym">Pyrophorus luminosus</name>
    <dbReference type="NCBI Taxonomy" id="2038154"/>
    <lineage>
        <taxon>Eukaryota</taxon>
        <taxon>Metazoa</taxon>
        <taxon>Ecdysozoa</taxon>
        <taxon>Arthropoda</taxon>
        <taxon>Hexapoda</taxon>
        <taxon>Insecta</taxon>
        <taxon>Pterygota</taxon>
        <taxon>Neoptera</taxon>
        <taxon>Endopterygota</taxon>
        <taxon>Coleoptera</taxon>
        <taxon>Polyphaga</taxon>
        <taxon>Elateriformia</taxon>
        <taxon>Elateroidea</taxon>
        <taxon>Elateridae</taxon>
        <taxon>Agrypninae</taxon>
        <taxon>Pyrophorini</taxon>
        <taxon>Ignelater</taxon>
    </lineage>
</organism>
<dbReference type="AlphaFoldDB" id="A0A8K0FY29"/>
<evidence type="ECO:0000256" key="8">
    <source>
        <dbReference type="ARBA" id="ARBA00023136"/>
    </source>
</evidence>
<comment type="similarity">
    <text evidence="1 9">Belongs to the eukaryotic ATPase subunit F6 family.</text>
</comment>
<comment type="subcellular location">
    <subcellularLocation>
        <location evidence="9">Mitochondrion</location>
    </subcellularLocation>
    <subcellularLocation>
        <location evidence="9">Mitochondrion inner membrane</location>
    </subcellularLocation>
</comment>
<evidence type="ECO:0000256" key="3">
    <source>
        <dbReference type="ARBA" id="ARBA00022547"/>
    </source>
</evidence>
<dbReference type="PANTHER" id="PTHR12441">
    <property type="entry name" value="ATP SYNTHASE COUPLING FACTOR 6, MITOCHONDRIAL"/>
    <property type="match status" value="1"/>
</dbReference>
<reference evidence="10" key="1">
    <citation type="submission" date="2019-08" db="EMBL/GenBank/DDBJ databases">
        <title>The genome of the North American firefly Photinus pyralis.</title>
        <authorList>
            <consortium name="Photinus pyralis genome working group"/>
            <person name="Fallon T.R."/>
            <person name="Sander Lower S.E."/>
            <person name="Weng J.-K."/>
        </authorList>
    </citation>
    <scope>NUCLEOTIDE SEQUENCE</scope>
    <source>
        <strain evidence="10">TRF0915ILg1</strain>
        <tissue evidence="10">Whole body</tissue>
    </source>
</reference>
<dbReference type="GO" id="GO:0015078">
    <property type="term" value="F:proton transmembrane transporter activity"/>
    <property type="evidence" value="ECO:0007669"/>
    <property type="project" value="InterPro"/>
</dbReference>
<evidence type="ECO:0000256" key="7">
    <source>
        <dbReference type="ARBA" id="ARBA00023128"/>
    </source>
</evidence>
<gene>
    <name evidence="10" type="ORF">ILUMI_27546</name>
</gene>
<evidence type="ECO:0000256" key="2">
    <source>
        <dbReference type="ARBA" id="ARBA00022448"/>
    </source>
</evidence>
<evidence type="ECO:0000313" key="10">
    <source>
        <dbReference type="EMBL" id="KAF2878624.1"/>
    </source>
</evidence>
<keyword evidence="2 9" id="KW-0813">Transport</keyword>
<name>A0A8K0FY29_IGNLU</name>
<sequence length="112" mass="12439">MLSYQVLSGAKHHIRGVVCQRNLGVLAPLLQKATDPIQQLFLDKIREYKQKSGGGNKLVDASPEIERELKAELEKVAKQYGGGAGVDMTKFPTFKFTDPTIDPINLEQQQKS</sequence>
<dbReference type="OrthoDB" id="8902296at2759"/>
<dbReference type="Pfam" id="PF05511">
    <property type="entry name" value="ATP-synt_F6"/>
    <property type="match status" value="1"/>
</dbReference>
<dbReference type="Proteomes" id="UP000801492">
    <property type="component" value="Unassembled WGS sequence"/>
</dbReference>
<dbReference type="GO" id="GO:0045259">
    <property type="term" value="C:proton-transporting ATP synthase complex"/>
    <property type="evidence" value="ECO:0007669"/>
    <property type="project" value="UniProtKB-KW"/>
</dbReference>
<evidence type="ECO:0000313" key="11">
    <source>
        <dbReference type="Proteomes" id="UP000801492"/>
    </source>
</evidence>
<accession>A0A8K0FY29</accession>
<dbReference type="GO" id="GO:0005743">
    <property type="term" value="C:mitochondrial inner membrane"/>
    <property type="evidence" value="ECO:0007669"/>
    <property type="project" value="UniProtKB-SubCell"/>
</dbReference>
<keyword evidence="11" id="KW-1185">Reference proteome</keyword>
<keyword evidence="3" id="KW-0138">CF(0)</keyword>
<evidence type="ECO:0000256" key="1">
    <source>
        <dbReference type="ARBA" id="ARBA00007346"/>
    </source>
</evidence>
<keyword evidence="8 9" id="KW-0472">Membrane</keyword>
<proteinExistence type="inferred from homology"/>
<evidence type="ECO:0000256" key="9">
    <source>
        <dbReference type="PIRNR" id="PIRNR002455"/>
    </source>
</evidence>
<comment type="caution">
    <text evidence="10">The sequence shown here is derived from an EMBL/GenBank/DDBJ whole genome shotgun (WGS) entry which is preliminary data.</text>
</comment>
<evidence type="ECO:0000256" key="6">
    <source>
        <dbReference type="ARBA" id="ARBA00023065"/>
    </source>
</evidence>
<comment type="function">
    <text evidence="9">Mitochondrial membrane ATP synthase (F(1)F(0) ATP synthase or Complex V) produces ATP from ADP in the presence of a proton gradient across the membrane which is generated by electron transport complexes of the respiratory chain.</text>
</comment>
<evidence type="ECO:0000256" key="4">
    <source>
        <dbReference type="ARBA" id="ARBA00022781"/>
    </source>
</evidence>
<dbReference type="FunFam" id="1.10.246.110:FF:000001">
    <property type="entry name" value="ATP synthase-coupling factor 6, mitochondrial"/>
    <property type="match status" value="1"/>
</dbReference>
<keyword evidence="4 9" id="KW-0375">Hydrogen ion transport</keyword>
<keyword evidence="6 9" id="KW-0406">Ion transport</keyword>
<keyword evidence="7 9" id="KW-0496">Mitochondrion</keyword>